<dbReference type="HOGENOM" id="CLU_3153631_0_0_7"/>
<dbReference type="EMBL" id="CP002605">
    <property type="protein sequence ID" value="AEE70605.1"/>
    <property type="molecule type" value="Genomic_DNA"/>
</dbReference>
<evidence type="ECO:0000313" key="3">
    <source>
        <dbReference type="Proteomes" id="UP000008459"/>
    </source>
</evidence>
<dbReference type="PATRIC" id="fig|585538.3.peg.1025"/>
<name>F4D6I0_HELPX</name>
<evidence type="ECO:0000313" key="2">
    <source>
        <dbReference type="EMBL" id="AEE70605.1"/>
    </source>
</evidence>
<dbReference type="Proteomes" id="UP000008459">
    <property type="component" value="Chromosome"/>
</dbReference>
<organism evidence="2 3">
    <name type="scientific">Helicobacter pylori 83</name>
    <dbReference type="NCBI Taxonomy" id="585538"/>
    <lineage>
        <taxon>Bacteria</taxon>
        <taxon>Pseudomonadati</taxon>
        <taxon>Campylobacterota</taxon>
        <taxon>Epsilonproteobacteria</taxon>
        <taxon>Campylobacterales</taxon>
        <taxon>Helicobacteraceae</taxon>
        <taxon>Helicobacter</taxon>
    </lineage>
</organism>
<reference evidence="2 3" key="1">
    <citation type="submission" date="2011-03" db="EMBL/GenBank/DDBJ databases">
        <authorList>
            <person name="Muzny D."/>
            <person name="Qin X."/>
            <person name="Deng J."/>
            <person name="Jiang H."/>
            <person name="Liu Y."/>
            <person name="Qu J."/>
            <person name="Song X.-Z."/>
            <person name="Zhang L."/>
            <person name="Thornton R."/>
            <person name="Coyle M."/>
            <person name="Francisco L."/>
            <person name="Jackson L."/>
            <person name="Javaid M."/>
            <person name="Korchina V."/>
            <person name="Kovar C."/>
            <person name="Mata R."/>
            <person name="Mathew T."/>
            <person name="Ngo R."/>
            <person name="Nguyen L."/>
            <person name="Nguyen N."/>
            <person name="Okwuonu G."/>
            <person name="Ongeri F."/>
            <person name="Pham C."/>
            <person name="Simmons D."/>
            <person name="Wilczek-Boney K."/>
            <person name="Hale W."/>
            <person name="Jakkamsetti A."/>
            <person name="Pham P."/>
            <person name="Ruth R."/>
            <person name="San Lucas F."/>
            <person name="Warren J."/>
            <person name="Zhang J."/>
            <person name="Zhao Z."/>
            <person name="Zhou C."/>
            <person name="Zhu D."/>
            <person name="Lee S."/>
            <person name="Bess C."/>
            <person name="Blankenburg K."/>
            <person name="Forbes L."/>
            <person name="Fu Q."/>
            <person name="Gubbala S."/>
            <person name="Hirani K."/>
            <person name="Jayaseelan J.C."/>
            <person name="Lara F."/>
            <person name="Munidasa M."/>
            <person name="Palculict T."/>
            <person name="Patil S."/>
            <person name="Pu L.-L."/>
            <person name="Saada N."/>
            <person name="Tang L."/>
            <person name="Weissenberger G."/>
            <person name="Zhu Y."/>
            <person name="Hemphill L."/>
            <person name="Shang Y."/>
            <person name="Youmans B."/>
            <person name="Ayvaz T."/>
            <person name="Ross M."/>
            <person name="Santibanez J."/>
            <person name="Aqrawi P."/>
            <person name="Gross S."/>
            <person name="Joshi V."/>
            <person name="Fowler G."/>
            <person name="Nazareth L."/>
            <person name="Reid J."/>
            <person name="Worley K."/>
            <person name="Petrosino J."/>
            <person name="Highlander S."/>
            <person name="Gibbs R."/>
            <person name="Gibbs R."/>
        </authorList>
    </citation>
    <scope>NUCLEOTIDE SEQUENCE [LARGE SCALE GENOMIC DNA]</scope>
    <source>
        <strain evidence="2 3">83</strain>
    </source>
</reference>
<evidence type="ECO:0000256" key="1">
    <source>
        <dbReference type="SAM" id="Phobius"/>
    </source>
</evidence>
<keyword evidence="1" id="KW-1133">Transmembrane helix</keyword>
<keyword evidence="1" id="KW-0472">Membrane</keyword>
<sequence>MIEWGIFKILIKFIEENKKAFVFIKYGLLKLFMVGYSVGFSCFFLGLV</sequence>
<feature type="transmembrane region" description="Helical" evidence="1">
    <location>
        <begin position="28"/>
        <end position="47"/>
    </location>
</feature>
<proteinExistence type="predicted"/>
<protein>
    <submittedName>
        <fullName evidence="2">Uncharacterized protein</fullName>
    </submittedName>
</protein>
<accession>F4D6I0</accession>
<dbReference type="KEGG" id="hpx:HMPREF0462_1001"/>
<dbReference type="AlphaFoldDB" id="F4D6I0"/>
<keyword evidence="1" id="KW-0812">Transmembrane</keyword>
<gene>
    <name evidence="2" type="ORF">HMPREF0462_1001</name>
</gene>